<gene>
    <name evidence="2" type="ORF">Sjap_012023</name>
</gene>
<dbReference type="EMBL" id="JBBNAE010000004">
    <property type="protein sequence ID" value="KAK9131536.1"/>
    <property type="molecule type" value="Genomic_DNA"/>
</dbReference>
<protein>
    <submittedName>
        <fullName evidence="2">Uncharacterized protein</fullName>
    </submittedName>
</protein>
<sequence length="160" mass="16998">MNTDASEVAGLTYFGVGGVICDHLDRVHGAFAKRLPGALSPKATEGIVVREGVKFIEEFELDIALQKIVEMATGSNPSHNYDEAETGCPIDYLSISAPLLSSLSLPRFGTTATPPRLLRPPTTTSLLPSFRYMGGCDAREGGGGVGEIERRQGQSAGQME</sequence>
<feature type="region of interest" description="Disordered" evidence="1">
    <location>
        <begin position="141"/>
        <end position="160"/>
    </location>
</feature>
<dbReference type="Proteomes" id="UP001417504">
    <property type="component" value="Unassembled WGS sequence"/>
</dbReference>
<dbReference type="AlphaFoldDB" id="A0AAP0JE83"/>
<keyword evidence="3" id="KW-1185">Reference proteome</keyword>
<evidence type="ECO:0000313" key="3">
    <source>
        <dbReference type="Proteomes" id="UP001417504"/>
    </source>
</evidence>
<reference evidence="2 3" key="1">
    <citation type="submission" date="2024-01" db="EMBL/GenBank/DDBJ databases">
        <title>Genome assemblies of Stephania.</title>
        <authorList>
            <person name="Yang L."/>
        </authorList>
    </citation>
    <scope>NUCLEOTIDE SEQUENCE [LARGE SCALE GENOMIC DNA]</scope>
    <source>
        <strain evidence="2">QJT</strain>
        <tissue evidence="2">Leaf</tissue>
    </source>
</reference>
<accession>A0AAP0JE83</accession>
<evidence type="ECO:0000313" key="2">
    <source>
        <dbReference type="EMBL" id="KAK9131536.1"/>
    </source>
</evidence>
<proteinExistence type="predicted"/>
<evidence type="ECO:0000256" key="1">
    <source>
        <dbReference type="SAM" id="MobiDB-lite"/>
    </source>
</evidence>
<organism evidence="2 3">
    <name type="scientific">Stephania japonica</name>
    <dbReference type="NCBI Taxonomy" id="461633"/>
    <lineage>
        <taxon>Eukaryota</taxon>
        <taxon>Viridiplantae</taxon>
        <taxon>Streptophyta</taxon>
        <taxon>Embryophyta</taxon>
        <taxon>Tracheophyta</taxon>
        <taxon>Spermatophyta</taxon>
        <taxon>Magnoliopsida</taxon>
        <taxon>Ranunculales</taxon>
        <taxon>Menispermaceae</taxon>
        <taxon>Menispermoideae</taxon>
        <taxon>Cissampelideae</taxon>
        <taxon>Stephania</taxon>
    </lineage>
</organism>
<comment type="caution">
    <text evidence="2">The sequence shown here is derived from an EMBL/GenBank/DDBJ whole genome shotgun (WGS) entry which is preliminary data.</text>
</comment>
<name>A0AAP0JE83_9MAGN</name>